<feature type="compositionally biased region" description="Basic and acidic residues" evidence="5">
    <location>
        <begin position="286"/>
        <end position="305"/>
    </location>
</feature>
<sequence length="331" mass="38425">MAALVVQSRFAGLKIEDDDHPTIDNQKSKKTKTNSVKKLETPKKPKSMNIKNQTVPSKKRKNKPVEATTEQWEMWKQKDEEIVDGNFETQLQEAILLSKLDYEEKKDVYKQFKKEADLEKKSEDQSRPGNRKQKKKNVMSLEQFNEMVTNADEPNFMNVTTKSPLEDQKLIDKDTKFFDRVEDDTKNELLKDKIIARVRHQTVPDEVITRIQFAEALERKDKEILTLTQEVKSLKAELLTVKSRNKKLCNILGQGEMKDKAEILVEVERLRAVQSELTSELASLHTDLEKERSKNADPRAKDKKYPTKKKNIRFDVSSEAILSKEINSETF</sequence>
<evidence type="ECO:0000256" key="5">
    <source>
        <dbReference type="SAM" id="MobiDB-lite"/>
    </source>
</evidence>
<comment type="subcellular location">
    <subcellularLocation>
        <location evidence="1">Golgi apparatus</location>
    </subcellularLocation>
</comment>
<accession>A0A8B8IAP4</accession>
<evidence type="ECO:0000256" key="3">
    <source>
        <dbReference type="ARBA" id="ARBA00023034"/>
    </source>
</evidence>
<keyword evidence="6" id="KW-1185">Reference proteome</keyword>
<organism evidence="6 8">
    <name type="scientific">Vanessa tameamea</name>
    <name type="common">Kamehameha butterfly</name>
    <dbReference type="NCBI Taxonomy" id="334116"/>
    <lineage>
        <taxon>Eukaryota</taxon>
        <taxon>Metazoa</taxon>
        <taxon>Ecdysozoa</taxon>
        <taxon>Arthropoda</taxon>
        <taxon>Hexapoda</taxon>
        <taxon>Insecta</taxon>
        <taxon>Pterygota</taxon>
        <taxon>Neoptera</taxon>
        <taxon>Endopterygota</taxon>
        <taxon>Lepidoptera</taxon>
        <taxon>Glossata</taxon>
        <taxon>Ditrysia</taxon>
        <taxon>Papilionoidea</taxon>
        <taxon>Nymphalidae</taxon>
        <taxon>Nymphalinae</taxon>
        <taxon>Vanessa</taxon>
    </lineage>
</organism>
<dbReference type="RefSeq" id="XP_026493321.1">
    <property type="nucleotide sequence ID" value="XM_026637536.1"/>
</dbReference>
<dbReference type="GeneID" id="113398676"/>
<dbReference type="OMA" id="GNPMQWE"/>
<dbReference type="GO" id="GO:0007165">
    <property type="term" value="P:signal transduction"/>
    <property type="evidence" value="ECO:0007669"/>
    <property type="project" value="InterPro"/>
</dbReference>
<feature type="region of interest" description="Disordered" evidence="5">
    <location>
        <begin position="285"/>
        <end position="308"/>
    </location>
</feature>
<evidence type="ECO:0000256" key="1">
    <source>
        <dbReference type="ARBA" id="ARBA00004555"/>
    </source>
</evidence>
<feature type="region of interest" description="Disordered" evidence="5">
    <location>
        <begin position="15"/>
        <end position="70"/>
    </location>
</feature>
<protein>
    <submittedName>
        <fullName evidence="7 8">G kinase-anchoring protein 1-like isoform X1</fullName>
    </submittedName>
</protein>
<gene>
    <name evidence="7 8" type="primary">LOC113398676</name>
</gene>
<keyword evidence="3" id="KW-0333">Golgi apparatus</keyword>
<dbReference type="AlphaFoldDB" id="A0A8B8IAP4"/>
<dbReference type="Proteomes" id="UP001652626">
    <property type="component" value="Chromosome 14"/>
</dbReference>
<dbReference type="RefSeq" id="XP_026493320.1">
    <property type="nucleotide sequence ID" value="XM_026637535.1"/>
</dbReference>
<dbReference type="GO" id="GO:0005794">
    <property type="term" value="C:Golgi apparatus"/>
    <property type="evidence" value="ECO:0007669"/>
    <property type="project" value="UniProtKB-SubCell"/>
</dbReference>
<feature type="region of interest" description="Disordered" evidence="5">
    <location>
        <begin position="116"/>
        <end position="137"/>
    </location>
</feature>
<dbReference type="OrthoDB" id="5864420at2759"/>
<proteinExistence type="inferred from homology"/>
<evidence type="ECO:0000313" key="6">
    <source>
        <dbReference type="Proteomes" id="UP001652626"/>
    </source>
</evidence>
<evidence type="ECO:0000256" key="2">
    <source>
        <dbReference type="ARBA" id="ARBA00006662"/>
    </source>
</evidence>
<evidence type="ECO:0000313" key="8">
    <source>
        <dbReference type="RefSeq" id="XP_026493321.1"/>
    </source>
</evidence>
<name>A0A8B8IAP4_VANTA</name>
<keyword evidence="4" id="KW-0175">Coiled coil</keyword>
<dbReference type="PANTHER" id="PTHR14899:SF0">
    <property type="entry name" value="G KINASE-ANCHORING PROTEIN 1"/>
    <property type="match status" value="1"/>
</dbReference>
<feature type="compositionally biased region" description="Basic and acidic residues" evidence="5">
    <location>
        <begin position="116"/>
        <end position="126"/>
    </location>
</feature>
<dbReference type="PANTHER" id="PTHR14899">
    <property type="entry name" value="G KINASE ANCHORING PROTEIN 1"/>
    <property type="match status" value="1"/>
</dbReference>
<evidence type="ECO:0000313" key="7">
    <source>
        <dbReference type="RefSeq" id="XP_026493320.1"/>
    </source>
</evidence>
<reference evidence="7 8" key="1">
    <citation type="submission" date="2025-04" db="UniProtKB">
        <authorList>
            <consortium name="RefSeq"/>
        </authorList>
    </citation>
    <scope>IDENTIFICATION</scope>
    <source>
        <tissue evidence="7 8">Thorax</tissue>
    </source>
</reference>
<comment type="similarity">
    <text evidence="2">Belongs to the GKAP1 family.</text>
</comment>
<evidence type="ECO:0000256" key="4">
    <source>
        <dbReference type="ARBA" id="ARBA00023054"/>
    </source>
</evidence>
<dbReference type="InterPro" id="IPR026109">
    <property type="entry name" value="GKAP1"/>
</dbReference>